<organism evidence="2 3">
    <name type="scientific">Coniophora puteana (strain RWD-64-598)</name>
    <name type="common">Brown rot fungus</name>
    <dbReference type="NCBI Taxonomy" id="741705"/>
    <lineage>
        <taxon>Eukaryota</taxon>
        <taxon>Fungi</taxon>
        <taxon>Dikarya</taxon>
        <taxon>Basidiomycota</taxon>
        <taxon>Agaricomycotina</taxon>
        <taxon>Agaricomycetes</taxon>
        <taxon>Agaricomycetidae</taxon>
        <taxon>Boletales</taxon>
        <taxon>Coniophorineae</taxon>
        <taxon>Coniophoraceae</taxon>
        <taxon>Coniophora</taxon>
    </lineage>
</organism>
<dbReference type="Proteomes" id="UP000053558">
    <property type="component" value="Unassembled WGS sequence"/>
</dbReference>
<protein>
    <recommendedName>
        <fullName evidence="1">DUF6533 domain-containing protein</fullName>
    </recommendedName>
</protein>
<dbReference type="EMBL" id="JH711576">
    <property type="protein sequence ID" value="EIW82578.1"/>
    <property type="molecule type" value="Genomic_DNA"/>
</dbReference>
<sequence length="153" mass="17459">MNFTSIQAVQDAQLCRFARYSRLALAIWDLVLSMGCEVDAIWRPKCHFLSFLYLVSRYPVVAYSMWTALHRDADAQLPYHRHVYYFIFIVSDQRCNDHCIPIAIVYKKKSAQDSSGQVVSVHAICLDGDTSEHVPNSCCESFLYGLSNELVLA</sequence>
<dbReference type="KEGG" id="cput:CONPUDRAFT_135954"/>
<reference evidence="3" key="1">
    <citation type="journal article" date="2012" name="Science">
        <title>The Paleozoic origin of enzymatic lignin decomposition reconstructed from 31 fungal genomes.</title>
        <authorList>
            <person name="Floudas D."/>
            <person name="Binder M."/>
            <person name="Riley R."/>
            <person name="Barry K."/>
            <person name="Blanchette R.A."/>
            <person name="Henrissat B."/>
            <person name="Martinez A.T."/>
            <person name="Otillar R."/>
            <person name="Spatafora J.W."/>
            <person name="Yadav J.S."/>
            <person name="Aerts A."/>
            <person name="Benoit I."/>
            <person name="Boyd A."/>
            <person name="Carlson A."/>
            <person name="Copeland A."/>
            <person name="Coutinho P.M."/>
            <person name="de Vries R.P."/>
            <person name="Ferreira P."/>
            <person name="Findley K."/>
            <person name="Foster B."/>
            <person name="Gaskell J."/>
            <person name="Glotzer D."/>
            <person name="Gorecki P."/>
            <person name="Heitman J."/>
            <person name="Hesse C."/>
            <person name="Hori C."/>
            <person name="Igarashi K."/>
            <person name="Jurgens J.A."/>
            <person name="Kallen N."/>
            <person name="Kersten P."/>
            <person name="Kohler A."/>
            <person name="Kuees U."/>
            <person name="Kumar T.K.A."/>
            <person name="Kuo A."/>
            <person name="LaButti K."/>
            <person name="Larrondo L.F."/>
            <person name="Lindquist E."/>
            <person name="Ling A."/>
            <person name="Lombard V."/>
            <person name="Lucas S."/>
            <person name="Lundell T."/>
            <person name="Martin R."/>
            <person name="McLaughlin D.J."/>
            <person name="Morgenstern I."/>
            <person name="Morin E."/>
            <person name="Murat C."/>
            <person name="Nagy L.G."/>
            <person name="Nolan M."/>
            <person name="Ohm R.A."/>
            <person name="Patyshakuliyeva A."/>
            <person name="Rokas A."/>
            <person name="Ruiz-Duenas F.J."/>
            <person name="Sabat G."/>
            <person name="Salamov A."/>
            <person name="Samejima M."/>
            <person name="Schmutz J."/>
            <person name="Slot J.C."/>
            <person name="St John F."/>
            <person name="Stenlid J."/>
            <person name="Sun H."/>
            <person name="Sun S."/>
            <person name="Syed K."/>
            <person name="Tsang A."/>
            <person name="Wiebenga A."/>
            <person name="Young D."/>
            <person name="Pisabarro A."/>
            <person name="Eastwood D.C."/>
            <person name="Martin F."/>
            <person name="Cullen D."/>
            <person name="Grigoriev I.V."/>
            <person name="Hibbett D.S."/>
        </authorList>
    </citation>
    <scope>NUCLEOTIDE SEQUENCE [LARGE SCALE GENOMIC DNA]</scope>
    <source>
        <strain evidence="3">RWD-64-598 SS2</strain>
    </source>
</reference>
<dbReference type="RefSeq" id="XP_007766608.1">
    <property type="nucleotide sequence ID" value="XM_007768418.1"/>
</dbReference>
<dbReference type="GeneID" id="19200830"/>
<gene>
    <name evidence="2" type="ORF">CONPUDRAFT_135954</name>
</gene>
<evidence type="ECO:0000313" key="3">
    <source>
        <dbReference type="Proteomes" id="UP000053558"/>
    </source>
</evidence>
<keyword evidence="3" id="KW-1185">Reference proteome</keyword>
<evidence type="ECO:0000259" key="1">
    <source>
        <dbReference type="Pfam" id="PF20151"/>
    </source>
</evidence>
<name>A0A5M3MTU5_CONPW</name>
<accession>A0A5M3MTU5</accession>
<evidence type="ECO:0000313" key="2">
    <source>
        <dbReference type="EMBL" id="EIW82578.1"/>
    </source>
</evidence>
<dbReference type="AlphaFoldDB" id="A0A5M3MTU5"/>
<feature type="domain" description="DUF6533" evidence="1">
    <location>
        <begin position="22"/>
        <end position="60"/>
    </location>
</feature>
<dbReference type="InterPro" id="IPR045340">
    <property type="entry name" value="DUF6533"/>
</dbReference>
<comment type="caution">
    <text evidence="2">The sequence shown here is derived from an EMBL/GenBank/DDBJ whole genome shotgun (WGS) entry which is preliminary data.</text>
</comment>
<proteinExistence type="predicted"/>
<dbReference type="Pfam" id="PF20151">
    <property type="entry name" value="DUF6533"/>
    <property type="match status" value="1"/>
</dbReference>